<evidence type="ECO:0000256" key="1">
    <source>
        <dbReference type="SAM" id="Phobius"/>
    </source>
</evidence>
<keyword evidence="1" id="KW-1133">Transmembrane helix</keyword>
<evidence type="ECO:0000313" key="4">
    <source>
        <dbReference type="Proteomes" id="UP000799771"/>
    </source>
</evidence>
<name>A0A6A6A6T6_9PLEO</name>
<evidence type="ECO:0000313" key="3">
    <source>
        <dbReference type="EMBL" id="KAF2126833.1"/>
    </source>
</evidence>
<dbReference type="AlphaFoldDB" id="A0A6A6A6T6"/>
<sequence length="322" mass="35389">MIPQLALAIVAALNLFKAVSAEIAPELTTVVEGYNVIAKLPCIGCPFLYQDTSKGSNEPWIKRKDKNALLLNISLPFDSAHLSVNTAALLTSSNVLPRIFANQVLLDTSKEDLAKLIDADQLESGGYFGISYAYSLRHVKDSTALVFQFDISELWSDLPETPITVKLDDPAQKMLEVVLLQRPMLSASDPGPAYEIIRTSLVARPESSAHQRTMAFHEWDAFGQKGTSAHLFSSLFDAFITYLSSGVWALFTFVFGIIGLFVVICLFCIFGWGFWKDEYEQAQHGKRRGGSGNDVEKARRFRSAEELGLRGGGNVVGVGKSD</sequence>
<gene>
    <name evidence="3" type="ORF">P153DRAFT_433340</name>
</gene>
<dbReference type="OrthoDB" id="3791536at2759"/>
<organism evidence="3 4">
    <name type="scientific">Dothidotthia symphoricarpi CBS 119687</name>
    <dbReference type="NCBI Taxonomy" id="1392245"/>
    <lineage>
        <taxon>Eukaryota</taxon>
        <taxon>Fungi</taxon>
        <taxon>Dikarya</taxon>
        <taxon>Ascomycota</taxon>
        <taxon>Pezizomycotina</taxon>
        <taxon>Dothideomycetes</taxon>
        <taxon>Pleosporomycetidae</taxon>
        <taxon>Pleosporales</taxon>
        <taxon>Dothidotthiaceae</taxon>
        <taxon>Dothidotthia</taxon>
    </lineage>
</organism>
<feature type="transmembrane region" description="Helical" evidence="1">
    <location>
        <begin position="247"/>
        <end position="275"/>
    </location>
</feature>
<protein>
    <submittedName>
        <fullName evidence="3">Uncharacterized protein</fullName>
    </submittedName>
</protein>
<feature type="signal peptide" evidence="2">
    <location>
        <begin position="1"/>
        <end position="21"/>
    </location>
</feature>
<dbReference type="Proteomes" id="UP000799771">
    <property type="component" value="Unassembled WGS sequence"/>
</dbReference>
<dbReference type="RefSeq" id="XP_033521225.1">
    <property type="nucleotide sequence ID" value="XM_033673020.1"/>
</dbReference>
<feature type="chain" id="PRO_5025409968" evidence="2">
    <location>
        <begin position="22"/>
        <end position="322"/>
    </location>
</feature>
<evidence type="ECO:0000256" key="2">
    <source>
        <dbReference type="SAM" id="SignalP"/>
    </source>
</evidence>
<keyword evidence="1" id="KW-0812">Transmembrane</keyword>
<keyword evidence="2" id="KW-0732">Signal</keyword>
<dbReference type="EMBL" id="ML977512">
    <property type="protein sequence ID" value="KAF2126833.1"/>
    <property type="molecule type" value="Genomic_DNA"/>
</dbReference>
<reference evidence="3" key="1">
    <citation type="journal article" date="2020" name="Stud. Mycol.">
        <title>101 Dothideomycetes genomes: a test case for predicting lifestyles and emergence of pathogens.</title>
        <authorList>
            <person name="Haridas S."/>
            <person name="Albert R."/>
            <person name="Binder M."/>
            <person name="Bloem J."/>
            <person name="Labutti K."/>
            <person name="Salamov A."/>
            <person name="Andreopoulos B."/>
            <person name="Baker S."/>
            <person name="Barry K."/>
            <person name="Bills G."/>
            <person name="Bluhm B."/>
            <person name="Cannon C."/>
            <person name="Castanera R."/>
            <person name="Culley D."/>
            <person name="Daum C."/>
            <person name="Ezra D."/>
            <person name="Gonzalez J."/>
            <person name="Henrissat B."/>
            <person name="Kuo A."/>
            <person name="Liang C."/>
            <person name="Lipzen A."/>
            <person name="Lutzoni F."/>
            <person name="Magnuson J."/>
            <person name="Mondo S."/>
            <person name="Nolan M."/>
            <person name="Ohm R."/>
            <person name="Pangilinan J."/>
            <person name="Park H.-J."/>
            <person name="Ramirez L."/>
            <person name="Alfaro M."/>
            <person name="Sun H."/>
            <person name="Tritt A."/>
            <person name="Yoshinaga Y."/>
            <person name="Zwiers L.-H."/>
            <person name="Turgeon B."/>
            <person name="Goodwin S."/>
            <person name="Spatafora J."/>
            <person name="Crous P."/>
            <person name="Grigoriev I."/>
        </authorList>
    </citation>
    <scope>NUCLEOTIDE SEQUENCE</scope>
    <source>
        <strain evidence="3">CBS 119687</strain>
    </source>
</reference>
<keyword evidence="4" id="KW-1185">Reference proteome</keyword>
<dbReference type="GeneID" id="54413452"/>
<keyword evidence="1" id="KW-0472">Membrane</keyword>
<accession>A0A6A6A6T6</accession>
<proteinExistence type="predicted"/>